<feature type="region of interest" description="Disordered" evidence="1">
    <location>
        <begin position="419"/>
        <end position="438"/>
    </location>
</feature>
<feature type="region of interest" description="Disordered" evidence="1">
    <location>
        <begin position="173"/>
        <end position="217"/>
    </location>
</feature>
<feature type="compositionally biased region" description="Basic and acidic residues" evidence="1">
    <location>
        <begin position="100"/>
        <end position="112"/>
    </location>
</feature>
<feature type="compositionally biased region" description="Acidic residues" evidence="1">
    <location>
        <begin position="521"/>
        <end position="535"/>
    </location>
</feature>
<feature type="region of interest" description="Disordered" evidence="1">
    <location>
        <begin position="1202"/>
        <end position="1328"/>
    </location>
</feature>
<evidence type="ECO:0000256" key="1">
    <source>
        <dbReference type="SAM" id="MobiDB-lite"/>
    </source>
</evidence>
<dbReference type="PANTHER" id="PTHR22017">
    <property type="entry name" value="PHOTORECEPTOR CILIUM ACTIN REGULATOR"/>
    <property type="match status" value="1"/>
</dbReference>
<evidence type="ECO:0000313" key="2">
    <source>
        <dbReference type="EMBL" id="CAI5770831.1"/>
    </source>
</evidence>
<feature type="compositionally biased region" description="Basic and acidic residues" evidence="1">
    <location>
        <begin position="564"/>
        <end position="576"/>
    </location>
</feature>
<feature type="region of interest" description="Disordered" evidence="1">
    <location>
        <begin position="520"/>
        <end position="576"/>
    </location>
</feature>
<dbReference type="Proteomes" id="UP001178461">
    <property type="component" value="Chromosome 3"/>
</dbReference>
<feature type="region of interest" description="Disordered" evidence="1">
    <location>
        <begin position="724"/>
        <end position="766"/>
    </location>
</feature>
<feature type="compositionally biased region" description="Pro residues" evidence="1">
    <location>
        <begin position="1147"/>
        <end position="1160"/>
    </location>
</feature>
<feature type="compositionally biased region" description="Basic and acidic residues" evidence="1">
    <location>
        <begin position="208"/>
        <end position="217"/>
    </location>
</feature>
<dbReference type="Pfam" id="PF15449">
    <property type="entry name" value="Retinal"/>
    <property type="match status" value="1"/>
</dbReference>
<feature type="compositionally biased region" description="Polar residues" evidence="1">
    <location>
        <begin position="669"/>
        <end position="683"/>
    </location>
</feature>
<feature type="compositionally biased region" description="Polar residues" evidence="1">
    <location>
        <begin position="1105"/>
        <end position="1131"/>
    </location>
</feature>
<name>A0AA35P097_9SAUR</name>
<feature type="region of interest" description="Disordered" evidence="1">
    <location>
        <begin position="593"/>
        <end position="644"/>
    </location>
</feature>
<dbReference type="GO" id="GO:1903546">
    <property type="term" value="P:protein localization to photoreceptor outer segment"/>
    <property type="evidence" value="ECO:0007669"/>
    <property type="project" value="TreeGrafter"/>
</dbReference>
<feature type="compositionally biased region" description="Polar residues" evidence="1">
    <location>
        <begin position="1024"/>
        <end position="1045"/>
    </location>
</feature>
<feature type="region of interest" description="Disordered" evidence="1">
    <location>
        <begin position="849"/>
        <end position="899"/>
    </location>
</feature>
<dbReference type="GO" id="GO:0001750">
    <property type="term" value="C:photoreceptor outer segment"/>
    <property type="evidence" value="ECO:0007669"/>
    <property type="project" value="TreeGrafter"/>
</dbReference>
<organism evidence="2 3">
    <name type="scientific">Podarcis lilfordi</name>
    <name type="common">Lilford's wall lizard</name>
    <dbReference type="NCBI Taxonomy" id="74358"/>
    <lineage>
        <taxon>Eukaryota</taxon>
        <taxon>Metazoa</taxon>
        <taxon>Chordata</taxon>
        <taxon>Craniata</taxon>
        <taxon>Vertebrata</taxon>
        <taxon>Euteleostomi</taxon>
        <taxon>Lepidosauria</taxon>
        <taxon>Squamata</taxon>
        <taxon>Bifurcata</taxon>
        <taxon>Unidentata</taxon>
        <taxon>Episquamata</taxon>
        <taxon>Laterata</taxon>
        <taxon>Lacertibaenia</taxon>
        <taxon>Lacertidae</taxon>
        <taxon>Podarcis</taxon>
    </lineage>
</organism>
<sequence>MELVSCCFASKGEIAKAKNARSVGYFSGVKKDRKRSIMGCTPSHSDIANHNVTHGIKSLNRGILPVDPEGEGSQLPMLIKCSSSYDLEELCQGETQNKDHFFENSSDEDKNVNFRSSSEDPSLPEIDQEEKEMERVISETEIAISELTVSPTHMVEDIKVKKQNSSASEEIGFALEDNDANSEKQNPKKGKKQKSSRQRKQGRHCKIKEKPNPPECKAEEKVDFPELLVKAHQNAYAYLNPNLSKYEVILCMANQATETQLIMQQMVSFLLLRFDEINHLLGEIAQDGEGLLRDVGGNLAWPAGKGNLKEQPDLLQQLLQYTVNKMQLLNGTVASLTSDALQESCSFLQSAGSSLEEKLKAKQAFDERLLRTIKLLEASAVKPSHSHPDDMTLYSEDSGIGIDSESVKDLNLLDKQGIQKNCDSSSHDHPSLNPARPSGEIQWSCTSLHATGRSHDCALERQFKDIFYPPAPTKGVMPSSAVAPGSTVLQYQNISKTSSPNSMNCGVIHEGGCFKDCESTANEDSDDSSFSEEGDNLSLSEKGTKEQPTSSPAATYSKRRPSTKRIESPENEEITLKMKDAISEKIKFVPAKSGKRDWVEDENGKMLRRPSTAAGSQKAPVKKKRSRSEESLKSHAEDPTLLELQRTQKGLDKRLEIFYTLNGNKDLNDKTASLNPKEPSNLQDSEHVIHRSSTKKLKASLAKNFSILPNQDKVPLFRRDQNAISQQTGERKCRKPVTSTTPPMDSTSKKENELPGTQKLNSVGCAPPRKSVKKLIETFSTAESLVKPPSLRILGPIKCVRKFGLPSITPSLPLPRGLAPLNHKHRVSPIGDINCRNINPAHCTLGTTGSPVFASGSGTNGDSDDDGDDSDDMEDLPPPPPDMLMDISPDSATYPKDATTGENYSEIAKTNEHFTAKKVTHISQRMKASLCSIDLLPSKNLNSPSLITNKATKSARVDFRPRKYSLELNSSYVSDNNQDMSSASPEEHEVEETTDLYKQTCKLIPLQNPKEMPEQDAPEPGNKDCSTPSASAQKRSSPDSPSGSEKMTAFTKRVSPARTPPSSPPSEKRLPSPPLHHRHINQASSPTTHRQPSPPANPRASSSPTQRKQPSPPTQQNLSSPPLGRKQQSPPTYRKVSSPPALRREASPPPFSTTPSPPTSPSWLHKGLRNHLDSGNEQQTPILKIVSNTRSIFCPATSSLFEAKPVLPPNSSTTEATADHPEGSAFAQRNSKHLRQCGDQQRRLSLSAANPQPFVRRSSSDRRPGFQRPLPFFATSGSEPVLIQTRMEESHRKEVDSWNSPCSSEGRKAGKSSSHPELYIVGQGLQKD</sequence>
<dbReference type="GO" id="GO:0001917">
    <property type="term" value="C:photoreceptor inner segment"/>
    <property type="evidence" value="ECO:0007669"/>
    <property type="project" value="TreeGrafter"/>
</dbReference>
<feature type="compositionally biased region" description="Polar residues" evidence="1">
    <location>
        <begin position="970"/>
        <end position="984"/>
    </location>
</feature>
<evidence type="ECO:0008006" key="4">
    <source>
        <dbReference type="Google" id="ProtNLM"/>
    </source>
</evidence>
<feature type="region of interest" description="Disordered" evidence="1">
    <location>
        <begin position="100"/>
        <end position="129"/>
    </location>
</feature>
<feature type="compositionally biased region" description="Basic and acidic residues" evidence="1">
    <location>
        <begin position="594"/>
        <end position="605"/>
    </location>
</feature>
<feature type="region of interest" description="Disordered" evidence="1">
    <location>
        <begin position="970"/>
        <end position="994"/>
    </location>
</feature>
<feature type="compositionally biased region" description="Basic and acidic residues" evidence="1">
    <location>
        <begin position="1286"/>
        <end position="1296"/>
    </location>
</feature>
<accession>A0AA35P097</accession>
<feature type="compositionally biased region" description="Acidic residues" evidence="1">
    <location>
        <begin position="862"/>
        <end position="875"/>
    </location>
</feature>
<protein>
    <recommendedName>
        <fullName evidence="4">Photoreceptor cilium actin regulator</fullName>
    </recommendedName>
</protein>
<feature type="compositionally biased region" description="Basic and acidic residues" evidence="1">
    <location>
        <begin position="627"/>
        <end position="638"/>
    </location>
</feature>
<dbReference type="EMBL" id="OX395128">
    <property type="protein sequence ID" value="CAI5770831.1"/>
    <property type="molecule type" value="Genomic_DNA"/>
</dbReference>
<feature type="compositionally biased region" description="Basic residues" evidence="1">
    <location>
        <begin position="187"/>
        <end position="207"/>
    </location>
</feature>
<dbReference type="InterPro" id="IPR029352">
    <property type="entry name" value="PCARE"/>
</dbReference>
<feature type="compositionally biased region" description="Polar residues" evidence="1">
    <location>
        <begin position="1081"/>
        <end position="1091"/>
    </location>
</feature>
<evidence type="ECO:0000313" key="3">
    <source>
        <dbReference type="Proteomes" id="UP001178461"/>
    </source>
</evidence>
<feature type="compositionally biased region" description="Polar residues" evidence="1">
    <location>
        <begin position="737"/>
        <end position="746"/>
    </location>
</feature>
<dbReference type="GO" id="GO:0035845">
    <property type="term" value="P:photoreceptor cell outer segment organization"/>
    <property type="evidence" value="ECO:0007669"/>
    <property type="project" value="TreeGrafter"/>
</dbReference>
<feature type="compositionally biased region" description="Polar residues" evidence="1">
    <location>
        <begin position="537"/>
        <end position="554"/>
    </location>
</feature>
<dbReference type="PANTHER" id="PTHR22017:SF0">
    <property type="entry name" value="PHOTORECEPTOR CILIUM ACTIN REGULATOR"/>
    <property type="match status" value="1"/>
</dbReference>
<feature type="region of interest" description="Disordered" evidence="1">
    <location>
        <begin position="1009"/>
        <end position="1182"/>
    </location>
</feature>
<gene>
    <name evidence="2" type="ORF">PODLI_1B009439</name>
</gene>
<feature type="region of interest" description="Disordered" evidence="1">
    <location>
        <begin position="669"/>
        <end position="688"/>
    </location>
</feature>
<keyword evidence="3" id="KW-1185">Reference proteome</keyword>
<reference evidence="2" key="1">
    <citation type="submission" date="2022-12" db="EMBL/GenBank/DDBJ databases">
        <authorList>
            <person name="Alioto T."/>
            <person name="Alioto T."/>
            <person name="Gomez Garrido J."/>
        </authorList>
    </citation>
    <scope>NUCLEOTIDE SEQUENCE</scope>
</reference>
<feature type="compositionally biased region" description="Polar residues" evidence="1">
    <location>
        <begin position="1173"/>
        <end position="1182"/>
    </location>
</feature>
<proteinExistence type="predicted"/>